<comment type="catalytic activity">
    <reaction evidence="6">
        <text>a uridine in tRNA + S-adenosyl-L-methionine = a 3-[(3S)-3-amino-3-carboxypropyl]uridine in tRNA + S-methyl-5'-thioadenosine + H(+)</text>
        <dbReference type="Rhea" id="RHEA:62432"/>
        <dbReference type="Rhea" id="RHEA-COMP:13339"/>
        <dbReference type="Rhea" id="RHEA-COMP:16092"/>
        <dbReference type="ChEBI" id="CHEBI:15378"/>
        <dbReference type="ChEBI" id="CHEBI:17509"/>
        <dbReference type="ChEBI" id="CHEBI:59789"/>
        <dbReference type="ChEBI" id="CHEBI:65315"/>
        <dbReference type="ChEBI" id="CHEBI:82930"/>
        <dbReference type="EC" id="2.5.1.25"/>
    </reaction>
</comment>
<evidence type="ECO:0000256" key="3">
    <source>
        <dbReference type="ARBA" id="ARBA00022691"/>
    </source>
</evidence>
<dbReference type="InterPro" id="IPR005636">
    <property type="entry name" value="DTW"/>
</dbReference>
<accession>A0A9Q1GY59</accession>
<evidence type="ECO:0000256" key="6">
    <source>
        <dbReference type="ARBA" id="ARBA00048718"/>
    </source>
</evidence>
<protein>
    <recommendedName>
        <fullName evidence="1">tRNA-uridine aminocarboxypropyltransferase</fullName>
        <ecNumber evidence="1">2.5.1.25</ecNumber>
    </recommendedName>
</protein>
<evidence type="ECO:0000256" key="1">
    <source>
        <dbReference type="ARBA" id="ARBA00012386"/>
    </source>
</evidence>
<sequence length="233" mass="26389">MEDFMSFPCEPVGRRSECSQCGRPSSVCLCPFLPKKPIDIKSSVYIVQHPREEKRPVRTDYLVKGCLPDDRCFILRGKRFSSKRHPALDAVCNSPNTVILYPGPSAVKITEVPELCESNEFYNIIVVDGTWAQAKGIFRNNPLLQKPLQVQLSDMGPSEFVIRVQPTFESLSTVESVAIALSVLEKEPQIRKTMLTALRGLCQLQLDCGAVEHHCREFHKNKSQENRENVEDR</sequence>
<dbReference type="InterPro" id="IPR039262">
    <property type="entry name" value="DTWD2/TAPT"/>
</dbReference>
<evidence type="ECO:0000256" key="5">
    <source>
        <dbReference type="ARBA" id="ARBA00034489"/>
    </source>
</evidence>
<evidence type="ECO:0000256" key="4">
    <source>
        <dbReference type="ARBA" id="ARBA00022694"/>
    </source>
</evidence>
<dbReference type="PANTHER" id="PTHR21392:SF0">
    <property type="entry name" value="TRNA-URIDINE AMINOCARBOXYPROPYLTRANSFERASE 2"/>
    <property type="match status" value="1"/>
</dbReference>
<keyword evidence="2" id="KW-0808">Transferase</keyword>
<dbReference type="Proteomes" id="UP001152320">
    <property type="component" value="Chromosome 14"/>
</dbReference>
<keyword evidence="9" id="KW-1185">Reference proteome</keyword>
<evidence type="ECO:0000256" key="2">
    <source>
        <dbReference type="ARBA" id="ARBA00022679"/>
    </source>
</evidence>
<dbReference type="SMART" id="SM01144">
    <property type="entry name" value="DTW"/>
    <property type="match status" value="1"/>
</dbReference>
<dbReference type="Pfam" id="PF03942">
    <property type="entry name" value="DTW"/>
    <property type="match status" value="1"/>
</dbReference>
<name>A0A9Q1GY59_HOLLE</name>
<dbReference type="AlphaFoldDB" id="A0A9Q1GY59"/>
<keyword evidence="3" id="KW-0949">S-adenosyl-L-methionine</keyword>
<organism evidence="8 9">
    <name type="scientific">Holothuria leucospilota</name>
    <name type="common">Black long sea cucumber</name>
    <name type="synonym">Mertensiothuria leucospilota</name>
    <dbReference type="NCBI Taxonomy" id="206669"/>
    <lineage>
        <taxon>Eukaryota</taxon>
        <taxon>Metazoa</taxon>
        <taxon>Echinodermata</taxon>
        <taxon>Eleutherozoa</taxon>
        <taxon>Echinozoa</taxon>
        <taxon>Holothuroidea</taxon>
        <taxon>Aspidochirotacea</taxon>
        <taxon>Aspidochirotida</taxon>
        <taxon>Holothuriidae</taxon>
        <taxon>Holothuria</taxon>
    </lineage>
</organism>
<comment type="caution">
    <text evidence="8">The sequence shown here is derived from an EMBL/GenBank/DDBJ whole genome shotgun (WGS) entry which is preliminary data.</text>
</comment>
<feature type="domain" description="DTW" evidence="7">
    <location>
        <begin position="14"/>
        <end position="210"/>
    </location>
</feature>
<dbReference type="OrthoDB" id="408541at2759"/>
<dbReference type="PANTHER" id="PTHR21392">
    <property type="entry name" value="TRNA-URIDINE AMINOCARBOXYPROPYLTRANSFERASE 2"/>
    <property type="match status" value="1"/>
</dbReference>
<dbReference type="EC" id="2.5.1.25" evidence="1"/>
<dbReference type="GO" id="GO:0016432">
    <property type="term" value="F:tRNA-uridine aminocarboxypropyltransferase activity"/>
    <property type="evidence" value="ECO:0007669"/>
    <property type="project" value="UniProtKB-EC"/>
</dbReference>
<keyword evidence="4" id="KW-0819">tRNA processing</keyword>
<evidence type="ECO:0000259" key="7">
    <source>
        <dbReference type="SMART" id="SM01144"/>
    </source>
</evidence>
<evidence type="ECO:0000313" key="8">
    <source>
        <dbReference type="EMBL" id="KAJ8029037.1"/>
    </source>
</evidence>
<dbReference type="GO" id="GO:0008033">
    <property type="term" value="P:tRNA processing"/>
    <property type="evidence" value="ECO:0007669"/>
    <property type="project" value="UniProtKB-KW"/>
</dbReference>
<gene>
    <name evidence="8" type="ORF">HOLleu_28325</name>
</gene>
<proteinExistence type="inferred from homology"/>
<reference evidence="8" key="1">
    <citation type="submission" date="2021-10" db="EMBL/GenBank/DDBJ databases">
        <title>Tropical sea cucumber genome reveals ecological adaptation and Cuvierian tubules defense mechanism.</title>
        <authorList>
            <person name="Chen T."/>
        </authorList>
    </citation>
    <scope>NUCLEOTIDE SEQUENCE</scope>
    <source>
        <strain evidence="8">Nanhai2018</strain>
        <tissue evidence="8">Muscle</tissue>
    </source>
</reference>
<dbReference type="EMBL" id="JAIZAY010000014">
    <property type="protein sequence ID" value="KAJ8029037.1"/>
    <property type="molecule type" value="Genomic_DNA"/>
</dbReference>
<comment type="similarity">
    <text evidence="5">Belongs to the TDD superfamily. DTWD2 family.</text>
</comment>
<evidence type="ECO:0000313" key="9">
    <source>
        <dbReference type="Proteomes" id="UP001152320"/>
    </source>
</evidence>